<proteinExistence type="predicted"/>
<reference evidence="1" key="2">
    <citation type="journal article" date="2015" name="Data Brief">
        <title>Shoot transcriptome of the giant reed, Arundo donax.</title>
        <authorList>
            <person name="Barrero R.A."/>
            <person name="Guerrero F.D."/>
            <person name="Moolhuijzen P."/>
            <person name="Goolsby J.A."/>
            <person name="Tidwell J."/>
            <person name="Bellgard S.E."/>
            <person name="Bellgard M.I."/>
        </authorList>
    </citation>
    <scope>NUCLEOTIDE SEQUENCE</scope>
    <source>
        <tissue evidence="1">Shoot tissue taken approximately 20 cm above the soil surface</tissue>
    </source>
</reference>
<dbReference type="AlphaFoldDB" id="A0A0A9AZU3"/>
<name>A0A0A9AZU3_ARUDO</name>
<protein>
    <submittedName>
        <fullName evidence="1">Uncharacterized protein</fullName>
    </submittedName>
</protein>
<dbReference type="EMBL" id="GBRH01245313">
    <property type="protein sequence ID" value="JAD52582.1"/>
    <property type="molecule type" value="Transcribed_RNA"/>
</dbReference>
<evidence type="ECO:0000313" key="1">
    <source>
        <dbReference type="EMBL" id="JAD52582.1"/>
    </source>
</evidence>
<organism evidence="1">
    <name type="scientific">Arundo donax</name>
    <name type="common">Giant reed</name>
    <name type="synonym">Donax arundinaceus</name>
    <dbReference type="NCBI Taxonomy" id="35708"/>
    <lineage>
        <taxon>Eukaryota</taxon>
        <taxon>Viridiplantae</taxon>
        <taxon>Streptophyta</taxon>
        <taxon>Embryophyta</taxon>
        <taxon>Tracheophyta</taxon>
        <taxon>Spermatophyta</taxon>
        <taxon>Magnoliopsida</taxon>
        <taxon>Liliopsida</taxon>
        <taxon>Poales</taxon>
        <taxon>Poaceae</taxon>
        <taxon>PACMAD clade</taxon>
        <taxon>Arundinoideae</taxon>
        <taxon>Arundineae</taxon>
        <taxon>Arundo</taxon>
    </lineage>
</organism>
<sequence>MPFLAQQLPKAQLLASVFPSCFLNHLSRSSLPLIN</sequence>
<reference evidence="1" key="1">
    <citation type="submission" date="2014-09" db="EMBL/GenBank/DDBJ databases">
        <authorList>
            <person name="Magalhaes I.L.F."/>
            <person name="Oliveira U."/>
            <person name="Santos F.R."/>
            <person name="Vidigal T.H.D.A."/>
            <person name="Brescovit A.D."/>
            <person name="Santos A.J."/>
        </authorList>
    </citation>
    <scope>NUCLEOTIDE SEQUENCE</scope>
    <source>
        <tissue evidence="1">Shoot tissue taken approximately 20 cm above the soil surface</tissue>
    </source>
</reference>
<accession>A0A0A9AZU3</accession>